<proteinExistence type="predicted"/>
<evidence type="ECO:0000256" key="5">
    <source>
        <dbReference type="ARBA" id="ARBA00023136"/>
    </source>
</evidence>
<feature type="transmembrane region" description="Helical" evidence="7">
    <location>
        <begin position="47"/>
        <end position="74"/>
    </location>
</feature>
<keyword evidence="10" id="KW-1185">Reference proteome</keyword>
<keyword evidence="2 7" id="KW-0812">Transmembrane</keyword>
<keyword evidence="4" id="KW-0443">Lipid metabolism</keyword>
<reference evidence="9 10" key="3">
    <citation type="journal article" date="2013" name="Genome Biol.">
        <title>Assembly of a phased diploid Candida albicans genome facilitates allele-specific measurements and provides a simple model for repeat and indel structure.</title>
        <authorList>
            <person name="Muzzey D."/>
            <person name="Schwartz K."/>
            <person name="Weissman J.S."/>
            <person name="Sherlock G."/>
        </authorList>
    </citation>
    <scope>NUCLEOTIDE SEQUENCE [LARGE SCALE GENOMIC DNA]</scope>
    <source>
        <strain evidence="10">SC5314 / ATCC MYA-2876</strain>
    </source>
</reference>
<name>A0A1D8PD80_CANAL</name>
<reference evidence="9 10" key="1">
    <citation type="journal article" date="2004" name="Proc. Natl. Acad. Sci. U.S.A.">
        <title>The diploid genome sequence of Candida albicans.</title>
        <authorList>
            <person name="Jones T."/>
            <person name="Federspiel N.A."/>
            <person name="Chibana H."/>
            <person name="Dungan J."/>
            <person name="Kalman S."/>
            <person name="Magee B.B."/>
            <person name="Newport G."/>
            <person name="Thorstenson Y.R."/>
            <person name="Agabian N."/>
            <person name="Magee P.T."/>
            <person name="Davis R.W."/>
            <person name="Scherer S."/>
        </authorList>
    </citation>
    <scope>NUCLEOTIDE SEQUENCE [LARGE SCALE GENOMIC DNA]</scope>
    <source>
        <strain evidence="10">SC5314 / ATCC MYA-2876</strain>
    </source>
</reference>
<evidence type="ECO:0000313" key="10">
    <source>
        <dbReference type="Proteomes" id="UP000000559"/>
    </source>
</evidence>
<dbReference type="KEGG" id="cal:CAALFM_C104110WA"/>
<keyword evidence="3 7" id="KW-1133">Transmembrane helix</keyword>
<dbReference type="STRING" id="237561.A0A1D8PD80"/>
<dbReference type="GeneID" id="3644699"/>
<dbReference type="OrthoDB" id="272512at2759"/>
<keyword evidence="5 7" id="KW-0472">Membrane</keyword>
<dbReference type="Proteomes" id="UP000000559">
    <property type="component" value="Chromosome 1"/>
</dbReference>
<dbReference type="InParanoid" id="A0A1D8PD80"/>
<dbReference type="PANTHER" id="PTHR23063">
    <property type="entry name" value="PHOSPHOLIPID ACYLTRANSFERASE"/>
    <property type="match status" value="1"/>
</dbReference>
<evidence type="ECO:0000313" key="9">
    <source>
        <dbReference type="EMBL" id="AOW26086.1"/>
    </source>
</evidence>
<evidence type="ECO:0000256" key="2">
    <source>
        <dbReference type="ARBA" id="ARBA00022692"/>
    </source>
</evidence>
<keyword evidence="6 9" id="KW-0012">Acyltransferase</keyword>
<evidence type="ECO:0000256" key="4">
    <source>
        <dbReference type="ARBA" id="ARBA00023098"/>
    </source>
</evidence>
<evidence type="ECO:0000256" key="3">
    <source>
        <dbReference type="ARBA" id="ARBA00022989"/>
    </source>
</evidence>
<dbReference type="AlphaFoldDB" id="A0A1D8PD80"/>
<evidence type="ECO:0000256" key="1">
    <source>
        <dbReference type="ARBA" id="ARBA00022679"/>
    </source>
</evidence>
<gene>
    <name evidence="9" type="ordered locus">CAALFM_C104110WA</name>
    <name evidence="8" type="ordered locus">orf19.8645</name>
</gene>
<evidence type="ECO:0000256" key="7">
    <source>
        <dbReference type="SAM" id="Phobius"/>
    </source>
</evidence>
<dbReference type="GO" id="GO:0006629">
    <property type="term" value="P:lipid metabolic process"/>
    <property type="evidence" value="ECO:0007669"/>
    <property type="project" value="UniProtKB-KW"/>
</dbReference>
<dbReference type="EMBL" id="CP017623">
    <property type="protein sequence ID" value="AOW26086.1"/>
    <property type="molecule type" value="Genomic_DNA"/>
</dbReference>
<evidence type="ECO:0000313" key="8">
    <source>
        <dbReference type="CGD" id="CAL0000184512"/>
    </source>
</evidence>
<organism evidence="9 10">
    <name type="scientific">Candida albicans (strain SC5314 / ATCC MYA-2876)</name>
    <name type="common">Yeast</name>
    <dbReference type="NCBI Taxonomy" id="237561"/>
    <lineage>
        <taxon>Eukaryota</taxon>
        <taxon>Fungi</taxon>
        <taxon>Dikarya</taxon>
        <taxon>Ascomycota</taxon>
        <taxon>Saccharomycotina</taxon>
        <taxon>Pichiomycetes</taxon>
        <taxon>Debaryomycetaceae</taxon>
        <taxon>Candida/Lodderomyces clade</taxon>
        <taxon>Candida</taxon>
    </lineage>
</organism>
<evidence type="ECO:0000256" key="6">
    <source>
        <dbReference type="ARBA" id="ARBA00023315"/>
    </source>
</evidence>
<dbReference type="GO" id="GO:0016746">
    <property type="term" value="F:acyltransferase activity"/>
    <property type="evidence" value="ECO:0007669"/>
    <property type="project" value="UniProtKB-KW"/>
</dbReference>
<dbReference type="VEuPathDB" id="FungiDB:C1_04110W_A"/>
<dbReference type="FunCoup" id="A0A1D8PD80">
    <property type="interactions" value="72"/>
</dbReference>
<keyword evidence="1" id="KW-0808">Transferase</keyword>
<dbReference type="eggNOG" id="ENOG502SABN">
    <property type="taxonomic scope" value="Eukaryota"/>
</dbReference>
<protein>
    <submittedName>
        <fullName evidence="9">Lysophosphatidic acid acyltransferase</fullName>
    </submittedName>
</protein>
<reference evidence="9 10" key="2">
    <citation type="journal article" date="2007" name="Genome Biol.">
        <title>Assembly of the Candida albicans genome into sixteen supercontigs aligned on the eight chromosomes.</title>
        <authorList>
            <person name="van het Hoog M."/>
            <person name="Rast T.J."/>
            <person name="Martchenko M."/>
            <person name="Grindle S."/>
            <person name="Dignard D."/>
            <person name="Hogues H."/>
            <person name="Cuomo C."/>
            <person name="Berriman M."/>
            <person name="Scherer S."/>
            <person name="Magee B.B."/>
            <person name="Whiteway M."/>
            <person name="Chibana H."/>
            <person name="Nantel A."/>
            <person name="Magee P.T."/>
        </authorList>
    </citation>
    <scope>GENOME REANNOTATION</scope>
    <source>
        <strain evidence="10">SC5314 / ATCC MYA-2876</strain>
    </source>
</reference>
<accession>A0A1D8PD80</accession>
<sequence>MEKFSSWRDKGTGISPFMPQKLPTFQKNNSLLSVASKSPIFLIKLPFFIITYLIYTITGFAFILKFILTILFGFNRIDFGVDGIKKSQIDKLTSYKPKKGDLIVTNYITPLDGYFLFLLSGTFSSSSSSSSSSQIVILIPNESGDLYQYSPLGLFNHSFTYSNSNSNSSSSGKLVEDVSKLQNKIVFLFLEGTLSNNKSILPFIKLNSKYSFDDFNIKSLVVKLIPNYFTLPIPHVSKLQYFFELLTNLSQKSVRYKMYKFDEFDIAKIRNSFELNSLTSMSQDLNIDSKNKFIDYYFDHSIKKN</sequence>
<dbReference type="PANTHER" id="PTHR23063:SF60">
    <property type="entry name" value="LYSOPHOSPHATIDIC ACID:OLEOYL-COA ACYLTRANSFERASE 1"/>
    <property type="match status" value="1"/>
</dbReference>
<dbReference type="RefSeq" id="XP_713648.2">
    <property type="nucleotide sequence ID" value="XM_708555.2"/>
</dbReference>
<dbReference type="CGD" id="CAL0000184512">
    <property type="gene designation" value="orf19.8645"/>
</dbReference>